<gene>
    <name evidence="5" type="ORF">BSAL_70775</name>
</gene>
<dbReference type="GO" id="GO:0005739">
    <property type="term" value="C:mitochondrion"/>
    <property type="evidence" value="ECO:0007669"/>
    <property type="project" value="GOC"/>
</dbReference>
<dbReference type="InterPro" id="IPR006076">
    <property type="entry name" value="FAD-dep_OxRdtase"/>
</dbReference>
<proteinExistence type="predicted"/>
<feature type="domain" description="FAD dependent oxidoreductase" evidence="4">
    <location>
        <begin position="2"/>
        <end position="186"/>
    </location>
</feature>
<organism evidence="5 6">
    <name type="scientific">Bodo saltans</name>
    <name type="common">Flagellated protozoan</name>
    <dbReference type="NCBI Taxonomy" id="75058"/>
    <lineage>
        <taxon>Eukaryota</taxon>
        <taxon>Discoba</taxon>
        <taxon>Euglenozoa</taxon>
        <taxon>Kinetoplastea</taxon>
        <taxon>Metakinetoplastina</taxon>
        <taxon>Eubodonida</taxon>
        <taxon>Bodonidae</taxon>
        <taxon>Bodo</taxon>
    </lineage>
</organism>
<comment type="function">
    <text evidence="3">Required for the assembly of the mitochondrial membrane respiratory chain NADH dehydrogenase (Complex I). Involved in mid-late stages of complex I assembly.</text>
</comment>
<dbReference type="Gene3D" id="3.30.9.10">
    <property type="entry name" value="D-Amino Acid Oxidase, subunit A, domain 2"/>
    <property type="match status" value="1"/>
</dbReference>
<evidence type="ECO:0000256" key="2">
    <source>
        <dbReference type="ARBA" id="ARBA00039785"/>
    </source>
</evidence>
<keyword evidence="6" id="KW-1185">Reference proteome</keyword>
<dbReference type="GO" id="GO:0032981">
    <property type="term" value="P:mitochondrial respiratory chain complex I assembly"/>
    <property type="evidence" value="ECO:0007669"/>
    <property type="project" value="TreeGrafter"/>
</dbReference>
<dbReference type="EMBL" id="CYKH01000531">
    <property type="protein sequence ID" value="CUG05101.1"/>
    <property type="molecule type" value="Genomic_DNA"/>
</dbReference>
<dbReference type="InterPro" id="IPR036188">
    <property type="entry name" value="FAD/NAD-bd_sf"/>
</dbReference>
<dbReference type="OrthoDB" id="424974at2759"/>
<dbReference type="GO" id="GO:0016491">
    <property type="term" value="F:oxidoreductase activity"/>
    <property type="evidence" value="ECO:0007669"/>
    <property type="project" value="UniProtKB-KW"/>
</dbReference>
<dbReference type="Pfam" id="PF01266">
    <property type="entry name" value="DAO"/>
    <property type="match status" value="1"/>
</dbReference>
<evidence type="ECO:0000256" key="3">
    <source>
        <dbReference type="ARBA" id="ARBA00046185"/>
    </source>
</evidence>
<evidence type="ECO:0000256" key="1">
    <source>
        <dbReference type="ARBA" id="ARBA00023002"/>
    </source>
</evidence>
<evidence type="ECO:0000259" key="4">
    <source>
        <dbReference type="Pfam" id="PF01266"/>
    </source>
</evidence>
<evidence type="ECO:0000313" key="6">
    <source>
        <dbReference type="Proteomes" id="UP000051952"/>
    </source>
</evidence>
<keyword evidence="1" id="KW-0560">Oxidoreductase</keyword>
<accession>A0A0S4IS52</accession>
<dbReference type="Proteomes" id="UP000051952">
    <property type="component" value="Unassembled WGS sequence"/>
</dbReference>
<dbReference type="Gene3D" id="3.50.50.60">
    <property type="entry name" value="FAD/NAD(P)-binding domain"/>
    <property type="match status" value="1"/>
</dbReference>
<feature type="non-terminal residue" evidence="5">
    <location>
        <position position="199"/>
    </location>
</feature>
<dbReference type="AlphaFoldDB" id="A0A0S4IS52"/>
<reference evidence="6" key="1">
    <citation type="submission" date="2015-09" db="EMBL/GenBank/DDBJ databases">
        <authorList>
            <consortium name="Pathogen Informatics"/>
        </authorList>
    </citation>
    <scope>NUCLEOTIDE SEQUENCE [LARGE SCALE GENOMIC DNA]</scope>
    <source>
        <strain evidence="6">Lake Konstanz</strain>
    </source>
</reference>
<dbReference type="SUPFAM" id="SSF51905">
    <property type="entry name" value="FAD/NAD(P)-binding domain"/>
    <property type="match status" value="1"/>
</dbReference>
<dbReference type="OMA" id="ARSNSCI"/>
<sequence>MKIVVVGGGAIGSSTAMFLRRRLPSASVTVVERDCSYAKASSALSASSIRQQFSAPCNIQLSLFGLEYLRQPRVTEAVQFREGGYLYLASTDEGTQVLKENQALQTSMGADIRFLDSAASIKKAFPHINVDDLKAGSLGVTGEGWFDGFSLLKHLREEAIKEGAIFCKGEVNKLNCHDNKVTSVSYKPSEGSDSAQQTL</sequence>
<evidence type="ECO:0000313" key="5">
    <source>
        <dbReference type="EMBL" id="CUG05101.1"/>
    </source>
</evidence>
<dbReference type="PANTHER" id="PTHR13847">
    <property type="entry name" value="SARCOSINE DEHYDROGENASE-RELATED"/>
    <property type="match status" value="1"/>
</dbReference>
<protein>
    <recommendedName>
        <fullName evidence="2">FAD-dependent oxidoreductase domain-containing protein 1</fullName>
    </recommendedName>
</protein>
<dbReference type="VEuPathDB" id="TriTrypDB:BSAL_70775"/>
<dbReference type="PANTHER" id="PTHR13847:SF287">
    <property type="entry name" value="FAD-DEPENDENT OXIDOREDUCTASE DOMAIN-CONTAINING PROTEIN 1"/>
    <property type="match status" value="1"/>
</dbReference>
<name>A0A0S4IS52_BODSA</name>